<evidence type="ECO:0000313" key="3">
    <source>
        <dbReference type="Proteomes" id="UP000610611"/>
    </source>
</evidence>
<dbReference type="Gene3D" id="3.20.20.140">
    <property type="entry name" value="Metal-dependent hydrolases"/>
    <property type="match status" value="1"/>
</dbReference>
<dbReference type="OrthoDB" id="8791at2157"/>
<reference evidence="2" key="1">
    <citation type="submission" date="2019-12" db="EMBL/GenBank/DDBJ databases">
        <title>The whole-genome sequencing of Haloarcula japonica strain pws8.</title>
        <authorList>
            <person name="Verma D.K."/>
            <person name="Gopal K."/>
            <person name="Prasad E.S."/>
        </authorList>
    </citation>
    <scope>NUCLEOTIDE SEQUENCE</scope>
    <source>
        <strain evidence="2">Pws8</strain>
    </source>
</reference>
<dbReference type="Gene3D" id="2.30.40.10">
    <property type="entry name" value="Urease, subunit C, domain 1"/>
    <property type="match status" value="1"/>
</dbReference>
<dbReference type="Pfam" id="PF01979">
    <property type="entry name" value="Amidohydro_1"/>
    <property type="match status" value="1"/>
</dbReference>
<sequence>MTASTTGSRTAGPETAATNSLVVIDGRIVTPDSVVEGGVRVEGDRIVAVGDVETEAETVVDADGRYVMPGLIDLHGDDIENHLHPRSGARMATPMALAAADRSNLAAGITTKFHAISFELDESENRSPELAADLTDAITDADDLLADHRLHARCEVTQPECVDGVLEVVDNGDADLVSVMSHIPGKGQFRDIDSFRQYYEESANHTAEEAEEMIEKRCDVPMATVRERVTHVVEHAHDAGIVTASHDDEDPAEVDRLADTGVDITEYPITLETAQRATERGMHTAMGAPNLVRGESQWGNLATADAIEAGVVDTLVADYHPPSLLAAAFVDTGEALPERVRRVTANPADAVGLSERGRLAPEQRADLVVVDDEPTPTVTQAIVDGNPVYRADAAIGGQR</sequence>
<keyword evidence="2" id="KW-0378">Hydrolase</keyword>
<dbReference type="NCBIfam" id="NF011984">
    <property type="entry name" value="PRK15446.1-5"/>
    <property type="match status" value="1"/>
</dbReference>
<name>A0A847U5P9_9EURY</name>
<dbReference type="InterPro" id="IPR006680">
    <property type="entry name" value="Amidohydro-rel"/>
</dbReference>
<proteinExistence type="predicted"/>
<dbReference type="RefSeq" id="WP_077067841.1">
    <property type="nucleotide sequence ID" value="NZ_LIUF01000011.1"/>
</dbReference>
<dbReference type="Proteomes" id="UP000610611">
    <property type="component" value="Unassembled WGS sequence"/>
</dbReference>
<comment type="caution">
    <text evidence="2">The sequence shown here is derived from an EMBL/GenBank/DDBJ whole genome shotgun (WGS) entry which is preliminary data.</text>
</comment>
<dbReference type="InterPro" id="IPR012696">
    <property type="entry name" value="PhnM"/>
</dbReference>
<organism evidence="2 3">
    <name type="scientific">Haloarcula rubripromontorii</name>
    <dbReference type="NCBI Taxonomy" id="1705562"/>
    <lineage>
        <taxon>Archaea</taxon>
        <taxon>Methanobacteriati</taxon>
        <taxon>Methanobacteriota</taxon>
        <taxon>Stenosarchaea group</taxon>
        <taxon>Halobacteria</taxon>
        <taxon>Halobacteriales</taxon>
        <taxon>Haloarculaceae</taxon>
        <taxon>Haloarcula</taxon>
    </lineage>
</organism>
<dbReference type="SUPFAM" id="SSF51338">
    <property type="entry name" value="Composite domain of metallo-dependent hydrolases"/>
    <property type="match status" value="1"/>
</dbReference>
<dbReference type="PANTHER" id="PTHR43135:SF3">
    <property type="entry name" value="ALPHA-D-RIBOSE 1-METHYLPHOSPHONATE 5-TRIPHOSPHATE DIPHOSPHATASE"/>
    <property type="match status" value="1"/>
</dbReference>
<dbReference type="PIRSF" id="PIRSF038971">
    <property type="entry name" value="PhnM"/>
    <property type="match status" value="1"/>
</dbReference>
<dbReference type="InterPro" id="IPR032466">
    <property type="entry name" value="Metal_Hydrolase"/>
</dbReference>
<dbReference type="GO" id="GO:0016810">
    <property type="term" value="F:hydrolase activity, acting on carbon-nitrogen (but not peptide) bonds"/>
    <property type="evidence" value="ECO:0007669"/>
    <property type="project" value="InterPro"/>
</dbReference>
<dbReference type="InterPro" id="IPR011059">
    <property type="entry name" value="Metal-dep_hydrolase_composite"/>
</dbReference>
<accession>A0A847U5P9</accession>
<dbReference type="EMBL" id="WOWB01000009">
    <property type="protein sequence ID" value="NLV08329.1"/>
    <property type="molecule type" value="Genomic_DNA"/>
</dbReference>
<feature type="domain" description="Amidohydrolase-related" evidence="1">
    <location>
        <begin position="227"/>
        <end position="388"/>
    </location>
</feature>
<dbReference type="AlphaFoldDB" id="A0A847U5P9"/>
<dbReference type="EC" id="3.6.1.63" evidence="2"/>
<dbReference type="PANTHER" id="PTHR43135">
    <property type="entry name" value="ALPHA-D-RIBOSE 1-METHYLPHOSPHONATE 5-TRIPHOSPHATE DIPHOSPHATASE"/>
    <property type="match status" value="1"/>
</dbReference>
<evidence type="ECO:0000259" key="1">
    <source>
        <dbReference type="Pfam" id="PF01979"/>
    </source>
</evidence>
<dbReference type="SUPFAM" id="SSF51556">
    <property type="entry name" value="Metallo-dependent hydrolases"/>
    <property type="match status" value="1"/>
</dbReference>
<dbReference type="NCBIfam" id="NF011990">
    <property type="entry name" value="PRK15446.2-6"/>
    <property type="match status" value="1"/>
</dbReference>
<evidence type="ECO:0000313" key="2">
    <source>
        <dbReference type="EMBL" id="NLV08329.1"/>
    </source>
</evidence>
<dbReference type="GO" id="GO:0019700">
    <property type="term" value="P:organic phosphonate catabolic process"/>
    <property type="evidence" value="ECO:0007669"/>
    <property type="project" value="InterPro"/>
</dbReference>
<dbReference type="NCBIfam" id="NF011987">
    <property type="entry name" value="PRK15446.2-3"/>
    <property type="match status" value="1"/>
</dbReference>
<dbReference type="InterPro" id="IPR051781">
    <property type="entry name" value="Metallo-dep_Hydrolase"/>
</dbReference>
<gene>
    <name evidence="2" type="ORF">GOC83_19620</name>
</gene>
<protein>
    <submittedName>
        <fullName evidence="2">Alpha-D-ribose 1-methylphosphonate 5-triphosphate diphosphatase</fullName>
        <ecNumber evidence="2">3.6.1.63</ecNumber>
    </submittedName>
</protein>